<dbReference type="HOGENOM" id="CLU_036731_0_0_1"/>
<evidence type="ECO:0000313" key="1">
    <source>
        <dbReference type="EMBL" id="EFY89217.1"/>
    </source>
</evidence>
<dbReference type="Pfam" id="PF10294">
    <property type="entry name" value="Methyltransf_16"/>
    <property type="match status" value="1"/>
</dbReference>
<dbReference type="Proteomes" id="UP000002499">
    <property type="component" value="Unassembled WGS sequence"/>
</dbReference>
<protein>
    <submittedName>
        <fullName evidence="1">Uncharacterized protein</fullName>
    </submittedName>
</protein>
<dbReference type="GO" id="GO:0008757">
    <property type="term" value="F:S-adenosylmethionine-dependent methyltransferase activity"/>
    <property type="evidence" value="ECO:0007669"/>
    <property type="project" value="UniProtKB-ARBA"/>
</dbReference>
<dbReference type="STRING" id="655827.E9E4K6"/>
<dbReference type="KEGG" id="maw:19249115"/>
<dbReference type="InParanoid" id="E9E4K6"/>
<accession>E9E4K6</accession>
<dbReference type="Gene3D" id="3.40.50.150">
    <property type="entry name" value="Vaccinia Virus protein VP39"/>
    <property type="match status" value="1"/>
</dbReference>
<dbReference type="eggNOG" id="KOG2793">
    <property type="taxonomic scope" value="Eukaryota"/>
</dbReference>
<dbReference type="GO" id="GO:0005829">
    <property type="term" value="C:cytosol"/>
    <property type="evidence" value="ECO:0007669"/>
    <property type="project" value="TreeGrafter"/>
</dbReference>
<organism evidence="2">
    <name type="scientific">Metarhizium acridum (strain CQMa 102)</name>
    <dbReference type="NCBI Taxonomy" id="655827"/>
    <lineage>
        <taxon>Eukaryota</taxon>
        <taxon>Fungi</taxon>
        <taxon>Dikarya</taxon>
        <taxon>Ascomycota</taxon>
        <taxon>Pezizomycotina</taxon>
        <taxon>Sordariomycetes</taxon>
        <taxon>Hypocreomycetidae</taxon>
        <taxon>Hypocreales</taxon>
        <taxon>Clavicipitaceae</taxon>
        <taxon>Metarhizium</taxon>
    </lineage>
</organism>
<reference evidence="1 2" key="1">
    <citation type="journal article" date="2011" name="PLoS Genet.">
        <title>Genome sequencing and comparative transcriptomics of the model entomopathogenic fungi Metarhizium anisopliae and M. acridum.</title>
        <authorList>
            <person name="Gao Q."/>
            <person name="Jin K."/>
            <person name="Ying S.H."/>
            <person name="Zhang Y."/>
            <person name="Xiao G."/>
            <person name="Shang Y."/>
            <person name="Duan Z."/>
            <person name="Hu X."/>
            <person name="Xie X.Q."/>
            <person name="Zhou G."/>
            <person name="Peng G."/>
            <person name="Luo Z."/>
            <person name="Huang W."/>
            <person name="Wang B."/>
            <person name="Fang W."/>
            <person name="Wang S."/>
            <person name="Zhong Y."/>
            <person name="Ma L.J."/>
            <person name="St Leger R.J."/>
            <person name="Zhao G.P."/>
            <person name="Pei Y."/>
            <person name="Feng M.G."/>
            <person name="Xia Y."/>
            <person name="Wang C."/>
        </authorList>
    </citation>
    <scope>NUCLEOTIDE SEQUENCE [LARGE SCALE GENOMIC DNA]</scope>
    <source>
        <strain evidence="1 2">CQMa 102</strain>
    </source>
</reference>
<gene>
    <name evidence="1" type="ORF">MAC_04804</name>
</gene>
<evidence type="ECO:0000313" key="2">
    <source>
        <dbReference type="Proteomes" id="UP000002499"/>
    </source>
</evidence>
<proteinExistence type="predicted"/>
<name>E9E4K6_METAQ</name>
<dbReference type="InterPro" id="IPR019410">
    <property type="entry name" value="Methyltransf_16"/>
</dbReference>
<dbReference type="OrthoDB" id="413520at2759"/>
<dbReference type="InterPro" id="IPR029063">
    <property type="entry name" value="SAM-dependent_MTases_sf"/>
</dbReference>
<sequence>MHYIRLLRPPGIRVQEDSMQAQLVFTITTDLGESFLCPEKAIDLVVTAHVTSLSGNSSCLLTRRGSLQWKAGRRVCKPVFEFPRMIQQAFMYGDTVELCISPDSDLSGDEVHSILNSSIKHPTQHANGLIVPVWVGMNGPEVDSDMSIRRIRLTAPTEPAQFLEIQEEIGESIARHIWDAGVVSLCAIVGAYKFPNLETSQHPCMKKLLSILNNKDGVSVLELGCGVGILGIGLCAVYPRDTGECTILMTDLKEAEGRVLSNMGLLQQLRSGSDLGYAQVMYQNLDWNEAQYGGFRGQIQYRRWDLVMLSDCTYNVDTLPALVGTLSAIHRANLEFTADDEVFSTKVFVATKPRHASERSFFDLMAAEGWTREEKLVLSLPVLGGECESVEMYLFEKAKAQTVDAVRSSLKLV</sequence>
<dbReference type="PANTHER" id="PTHR14614">
    <property type="entry name" value="HEPATOCELLULAR CARCINOMA-ASSOCIATED ANTIGEN"/>
    <property type="match status" value="1"/>
</dbReference>
<dbReference type="EMBL" id="GL698502">
    <property type="protein sequence ID" value="EFY89217.1"/>
    <property type="molecule type" value="Genomic_DNA"/>
</dbReference>
<dbReference type="SUPFAM" id="SSF53335">
    <property type="entry name" value="S-adenosyl-L-methionine-dependent methyltransferases"/>
    <property type="match status" value="1"/>
</dbReference>
<dbReference type="GeneID" id="19249115"/>
<dbReference type="AlphaFoldDB" id="E9E4K6"/>
<dbReference type="PANTHER" id="PTHR14614:SF132">
    <property type="entry name" value="PROTEIN-LYSINE METHYLTRANSFERASE C42C1.13"/>
    <property type="match status" value="1"/>
</dbReference>
<dbReference type="OMA" id="LYENLDW"/>
<keyword evidence="2" id="KW-1185">Reference proteome</keyword>